<comment type="similarity">
    <text evidence="1">Belongs to the DprA/Smf family.</text>
</comment>
<dbReference type="NCBIfam" id="TIGR00732">
    <property type="entry name" value="dprA"/>
    <property type="match status" value="1"/>
</dbReference>
<dbReference type="PANTHER" id="PTHR43022">
    <property type="entry name" value="PROTEIN SMF"/>
    <property type="match status" value="1"/>
</dbReference>
<name>A0A2I1NB70_9BACT</name>
<comment type="caution">
    <text evidence="3">The sequence shown here is derived from an EMBL/GenBank/DDBJ whole genome shotgun (WGS) entry which is preliminary data.</text>
</comment>
<dbReference type="EMBL" id="PKHU01000002">
    <property type="protein sequence ID" value="PKZ29608.1"/>
    <property type="molecule type" value="Genomic_DNA"/>
</dbReference>
<dbReference type="PANTHER" id="PTHR43022:SF1">
    <property type="entry name" value="PROTEIN SMF"/>
    <property type="match status" value="1"/>
</dbReference>
<accession>A0A2I1NB70</accession>
<sequence>MKGIDTKELFISSLDELKCLKKVKNPPNKLFYKGDLSLLKKRKIAIVGSRKMTIYTKNLILNLSSKLKNINFCVVSGCALGCDAAAHKGAFPNTIAVFGNGLDQIYPKTNEALINQIYNSSLALSEYEPNTPAKGYQFLERNRIVVGLSEALIVAQADLRSGSLQSARLANEMGIPVFVFPHRINESRGTNELLAKNKANLIDDIDKFVAKFGGEISKNSDDELINFVKSNSNFDEIYAKFGDIIYEYEFDGKVEIIGTKVLVKI</sequence>
<dbReference type="RefSeq" id="WP_101636635.1">
    <property type="nucleotide sequence ID" value="NZ_PKHU01000002.1"/>
</dbReference>
<dbReference type="InterPro" id="IPR057666">
    <property type="entry name" value="DrpA_SLOG"/>
</dbReference>
<dbReference type="Gene3D" id="3.40.50.450">
    <property type="match status" value="1"/>
</dbReference>
<dbReference type="InterPro" id="IPR003488">
    <property type="entry name" value="DprA"/>
</dbReference>
<dbReference type="Pfam" id="PF02481">
    <property type="entry name" value="DNA_processg_A"/>
    <property type="match status" value="1"/>
</dbReference>
<protein>
    <submittedName>
        <fullName evidence="3">DNA-protecting protein DprA</fullName>
    </submittedName>
</protein>
<evidence type="ECO:0000313" key="3">
    <source>
        <dbReference type="EMBL" id="PKZ29608.1"/>
    </source>
</evidence>
<dbReference type="SUPFAM" id="SSF102405">
    <property type="entry name" value="MCP/YpsA-like"/>
    <property type="match status" value="1"/>
</dbReference>
<proteinExistence type="inferred from homology"/>
<gene>
    <name evidence="3" type="primary">dprA</name>
    <name evidence="3" type="ORF">CYJ41_01590</name>
</gene>
<evidence type="ECO:0000313" key="4">
    <source>
        <dbReference type="Proteomes" id="UP000234639"/>
    </source>
</evidence>
<organism evidence="3 4">
    <name type="scientific">Campylobacter ureolyticus</name>
    <dbReference type="NCBI Taxonomy" id="827"/>
    <lineage>
        <taxon>Bacteria</taxon>
        <taxon>Pseudomonadati</taxon>
        <taxon>Campylobacterota</taxon>
        <taxon>Epsilonproteobacteria</taxon>
        <taxon>Campylobacterales</taxon>
        <taxon>Campylobacteraceae</taxon>
        <taxon>Campylobacter</taxon>
    </lineage>
</organism>
<dbReference type="GO" id="GO:0009294">
    <property type="term" value="P:DNA-mediated transformation"/>
    <property type="evidence" value="ECO:0007669"/>
    <property type="project" value="InterPro"/>
</dbReference>
<dbReference type="AlphaFoldDB" id="A0A2I1NB70"/>
<evidence type="ECO:0000256" key="1">
    <source>
        <dbReference type="ARBA" id="ARBA00006525"/>
    </source>
</evidence>
<feature type="domain" description="Smf/DprA SLOG" evidence="2">
    <location>
        <begin position="19"/>
        <end position="211"/>
    </location>
</feature>
<dbReference type="Proteomes" id="UP000234639">
    <property type="component" value="Unassembled WGS sequence"/>
</dbReference>
<evidence type="ECO:0000259" key="2">
    <source>
        <dbReference type="Pfam" id="PF02481"/>
    </source>
</evidence>
<reference evidence="3 4" key="1">
    <citation type="submission" date="2017-12" db="EMBL/GenBank/DDBJ databases">
        <title>Phylogenetic diversity of female urinary microbiome.</title>
        <authorList>
            <person name="Thomas-White K."/>
            <person name="Wolfe A.J."/>
        </authorList>
    </citation>
    <scope>NUCLEOTIDE SEQUENCE [LARGE SCALE GENOMIC DNA]</scope>
    <source>
        <strain evidence="3 4">UMB0112</strain>
    </source>
</reference>